<organism evidence="2 3">
    <name type="scientific">Massilia antarctica</name>
    <dbReference type="NCBI Taxonomy" id="2765360"/>
    <lineage>
        <taxon>Bacteria</taxon>
        <taxon>Pseudomonadati</taxon>
        <taxon>Pseudomonadota</taxon>
        <taxon>Betaproteobacteria</taxon>
        <taxon>Burkholderiales</taxon>
        <taxon>Oxalobacteraceae</taxon>
        <taxon>Telluria group</taxon>
        <taxon>Massilia</taxon>
    </lineage>
</organism>
<evidence type="ECO:0000256" key="1">
    <source>
        <dbReference type="SAM" id="SignalP"/>
    </source>
</evidence>
<dbReference type="Proteomes" id="UP000662888">
    <property type="component" value="Chromosome"/>
</dbReference>
<proteinExistence type="predicted"/>
<keyword evidence="3" id="KW-1185">Reference proteome</keyword>
<feature type="chain" id="PRO_5045860771" description="Lipoprotein SmpA/OmlA domain-containing protein" evidence="1">
    <location>
        <begin position="20"/>
        <end position="108"/>
    </location>
</feature>
<feature type="signal peptide" evidence="1">
    <location>
        <begin position="1"/>
        <end position="19"/>
    </location>
</feature>
<keyword evidence="1" id="KW-0732">Signal</keyword>
<gene>
    <name evidence="2" type="ORF">IV454_11780</name>
</gene>
<sequence length="108" mass="11276">MSRRRLGCAWLALLLGACASTPPAPGTLVSAAQVAAIRPGVSTRASLLASLGPTHKVVFDSGFEAWLYQLAVPGAGVDEVVVLLDARGVVTNMRRRADISRPAGEPIR</sequence>
<dbReference type="EMBL" id="CP065053">
    <property type="protein sequence ID" value="QPI52114.1"/>
    <property type="molecule type" value="Genomic_DNA"/>
</dbReference>
<accession>A0AA49AA52</accession>
<reference evidence="2 3" key="1">
    <citation type="submission" date="2020-11" db="EMBL/GenBank/DDBJ databases">
        <authorList>
            <person name="Sun Q."/>
        </authorList>
    </citation>
    <scope>NUCLEOTIDE SEQUENCE [LARGE SCALE GENOMIC DNA]</scope>
    <source>
        <strain evidence="2 3">P8398</strain>
    </source>
</reference>
<evidence type="ECO:0000313" key="3">
    <source>
        <dbReference type="Proteomes" id="UP000662888"/>
    </source>
</evidence>
<evidence type="ECO:0008006" key="4">
    <source>
        <dbReference type="Google" id="ProtNLM"/>
    </source>
</evidence>
<dbReference type="PROSITE" id="PS51257">
    <property type="entry name" value="PROKAR_LIPOPROTEIN"/>
    <property type="match status" value="1"/>
</dbReference>
<evidence type="ECO:0000313" key="2">
    <source>
        <dbReference type="EMBL" id="QPI52114.1"/>
    </source>
</evidence>
<protein>
    <recommendedName>
        <fullName evidence="4">Lipoprotein SmpA/OmlA domain-containing protein</fullName>
    </recommendedName>
</protein>
<name>A0AA49AA52_9BURK</name>
<dbReference type="RefSeq" id="WP_206091609.1">
    <property type="nucleotide sequence ID" value="NZ_CP065053.1"/>
</dbReference>